<dbReference type="InterPro" id="IPR005706">
    <property type="entry name" value="Ribosomal_uS2_bac/mit/plastid"/>
</dbReference>
<dbReference type="GO" id="GO:0003735">
    <property type="term" value="F:structural constituent of ribosome"/>
    <property type="evidence" value="ECO:0007669"/>
    <property type="project" value="InterPro"/>
</dbReference>
<comment type="similarity">
    <text evidence="1 5 6">Belongs to the universal ribosomal protein uS2 family.</text>
</comment>
<dbReference type="InterPro" id="IPR001865">
    <property type="entry name" value="Ribosomal_uS2"/>
</dbReference>
<gene>
    <name evidence="5 7" type="primary">rpsB</name>
    <name evidence="7" type="ORF">COT65_00370</name>
</gene>
<dbReference type="CDD" id="cd01425">
    <property type="entry name" value="RPS2"/>
    <property type="match status" value="1"/>
</dbReference>
<evidence type="ECO:0000256" key="3">
    <source>
        <dbReference type="ARBA" id="ARBA00023274"/>
    </source>
</evidence>
<dbReference type="Gene3D" id="1.10.287.610">
    <property type="entry name" value="Helix hairpin bin"/>
    <property type="match status" value="1"/>
</dbReference>
<name>A0A2H0WNF1_9BACT</name>
<dbReference type="InterPro" id="IPR023591">
    <property type="entry name" value="Ribosomal_uS2_flav_dom_sf"/>
</dbReference>
<dbReference type="GO" id="GO:0006412">
    <property type="term" value="P:translation"/>
    <property type="evidence" value="ECO:0007669"/>
    <property type="project" value="UniProtKB-UniRule"/>
</dbReference>
<evidence type="ECO:0000256" key="5">
    <source>
        <dbReference type="HAMAP-Rule" id="MF_00291"/>
    </source>
</evidence>
<dbReference type="PANTHER" id="PTHR12534:SF0">
    <property type="entry name" value="SMALL RIBOSOMAL SUBUNIT PROTEIN US2M"/>
    <property type="match status" value="1"/>
</dbReference>
<accession>A0A2H0WNF1</accession>
<comment type="caution">
    <text evidence="7">The sequence shown here is derived from an EMBL/GenBank/DDBJ whole genome shotgun (WGS) entry which is preliminary data.</text>
</comment>
<dbReference type="AlphaFoldDB" id="A0A2H0WNF1"/>
<dbReference type="HAMAP" id="MF_00291_B">
    <property type="entry name" value="Ribosomal_uS2_B"/>
    <property type="match status" value="1"/>
</dbReference>
<evidence type="ECO:0000313" key="8">
    <source>
        <dbReference type="Proteomes" id="UP000230033"/>
    </source>
</evidence>
<dbReference type="SUPFAM" id="SSF52313">
    <property type="entry name" value="Ribosomal protein S2"/>
    <property type="match status" value="1"/>
</dbReference>
<protein>
    <recommendedName>
        <fullName evidence="4 5">Small ribosomal subunit protein uS2</fullName>
    </recommendedName>
</protein>
<dbReference type="PANTHER" id="PTHR12534">
    <property type="entry name" value="30S RIBOSOMAL PROTEIN S2 PROKARYOTIC AND ORGANELLAR"/>
    <property type="match status" value="1"/>
</dbReference>
<dbReference type="EMBL" id="PEZJ01000005">
    <property type="protein sequence ID" value="PIS14157.1"/>
    <property type="molecule type" value="Genomic_DNA"/>
</dbReference>
<dbReference type="Proteomes" id="UP000230033">
    <property type="component" value="Unassembled WGS sequence"/>
</dbReference>
<keyword evidence="2 5" id="KW-0689">Ribosomal protein</keyword>
<evidence type="ECO:0000256" key="4">
    <source>
        <dbReference type="ARBA" id="ARBA00035256"/>
    </source>
</evidence>
<evidence type="ECO:0000256" key="2">
    <source>
        <dbReference type="ARBA" id="ARBA00022980"/>
    </source>
</evidence>
<dbReference type="NCBIfam" id="TIGR01011">
    <property type="entry name" value="rpsB_bact"/>
    <property type="match status" value="1"/>
</dbReference>
<reference evidence="8" key="1">
    <citation type="submission" date="2017-09" db="EMBL/GenBank/DDBJ databases">
        <title>Depth-based differentiation of microbial function through sediment-hosted aquifers and enrichment of novel symbionts in the deep terrestrial subsurface.</title>
        <authorList>
            <person name="Probst A.J."/>
            <person name="Ladd B."/>
            <person name="Jarett J.K."/>
            <person name="Geller-Mcgrath D.E."/>
            <person name="Sieber C.M.K."/>
            <person name="Emerson J.B."/>
            <person name="Anantharaman K."/>
            <person name="Thomas B.C."/>
            <person name="Malmstrom R."/>
            <person name="Stieglmeier M."/>
            <person name="Klingl A."/>
            <person name="Woyke T."/>
            <person name="Ryan C.M."/>
            <person name="Banfield J.F."/>
        </authorList>
    </citation>
    <scope>NUCLEOTIDE SEQUENCE [LARGE SCALE GENOMIC DNA]</scope>
</reference>
<keyword evidence="3 5" id="KW-0687">Ribonucleoprotein</keyword>
<dbReference type="Pfam" id="PF00318">
    <property type="entry name" value="Ribosomal_S2"/>
    <property type="match status" value="1"/>
</dbReference>
<evidence type="ECO:0000256" key="1">
    <source>
        <dbReference type="ARBA" id="ARBA00006242"/>
    </source>
</evidence>
<evidence type="ECO:0000313" key="7">
    <source>
        <dbReference type="EMBL" id="PIS14157.1"/>
    </source>
</evidence>
<proteinExistence type="inferred from homology"/>
<evidence type="ECO:0000256" key="6">
    <source>
        <dbReference type="RuleBase" id="RU003631"/>
    </source>
</evidence>
<dbReference type="PRINTS" id="PR00395">
    <property type="entry name" value="RIBOSOMALS2"/>
</dbReference>
<organism evidence="7 8">
    <name type="scientific">Candidatus Shapirobacteria bacterium CG09_land_8_20_14_0_10_47_13</name>
    <dbReference type="NCBI Taxonomy" id="1974481"/>
    <lineage>
        <taxon>Bacteria</taxon>
        <taxon>Candidatus Shapironibacteriota</taxon>
    </lineage>
</organism>
<dbReference type="InterPro" id="IPR018130">
    <property type="entry name" value="Ribosomal_uS2_CS"/>
</dbReference>
<dbReference type="Gene3D" id="3.40.50.10490">
    <property type="entry name" value="Glucose-6-phosphate isomerase like protein, domain 1"/>
    <property type="match status" value="1"/>
</dbReference>
<dbReference type="PROSITE" id="PS00963">
    <property type="entry name" value="RIBOSOMAL_S2_2"/>
    <property type="match status" value="1"/>
</dbReference>
<dbReference type="GO" id="GO:0022627">
    <property type="term" value="C:cytosolic small ribosomal subunit"/>
    <property type="evidence" value="ECO:0007669"/>
    <property type="project" value="TreeGrafter"/>
</dbReference>
<sequence>MVKAKKEIKKVAQKVEIDLKELLEAGCHFGHQAQRWNPRMRPYIFDVRGGVHIFDLAKTKLGLEEATAFAKTTAANGGKIIFLGTKRQSQEIIREAAKKAGMPYIAERWMGGLLTNWEQVKKSIDRLIKMKEDRTAGAFKKYTKKEQLLMDREIARLEKFFGGLVDLKELPAALFIVDVKKEGSAVREAQRMNVPIIGLVDSNCDPTPIDWVIPANDDAVGSIQFVVDKMAEAVMGAKK</sequence>